<organism evidence="2 3">
    <name type="scientific">Kitasatospora acidiphila</name>
    <dbReference type="NCBI Taxonomy" id="2567942"/>
    <lineage>
        <taxon>Bacteria</taxon>
        <taxon>Bacillati</taxon>
        <taxon>Actinomycetota</taxon>
        <taxon>Actinomycetes</taxon>
        <taxon>Kitasatosporales</taxon>
        <taxon>Streptomycetaceae</taxon>
        <taxon>Kitasatospora</taxon>
    </lineage>
</organism>
<protein>
    <submittedName>
        <fullName evidence="2">Uncharacterized protein</fullName>
    </submittedName>
</protein>
<proteinExistence type="predicted"/>
<feature type="transmembrane region" description="Helical" evidence="1">
    <location>
        <begin position="298"/>
        <end position="318"/>
    </location>
</feature>
<keyword evidence="1" id="KW-0472">Membrane</keyword>
<evidence type="ECO:0000313" key="2">
    <source>
        <dbReference type="EMBL" id="TQF04616.1"/>
    </source>
</evidence>
<evidence type="ECO:0000313" key="3">
    <source>
        <dbReference type="Proteomes" id="UP000319103"/>
    </source>
</evidence>
<dbReference type="AlphaFoldDB" id="A0A540W6G8"/>
<comment type="caution">
    <text evidence="2">The sequence shown here is derived from an EMBL/GenBank/DDBJ whole genome shotgun (WGS) entry which is preliminary data.</text>
</comment>
<feature type="transmembrane region" description="Helical" evidence="1">
    <location>
        <begin position="60"/>
        <end position="81"/>
    </location>
</feature>
<dbReference type="OrthoDB" id="4207230at2"/>
<keyword evidence="1" id="KW-1133">Transmembrane helix</keyword>
<gene>
    <name evidence="2" type="ORF">E6W39_23285</name>
</gene>
<dbReference type="Proteomes" id="UP000319103">
    <property type="component" value="Unassembled WGS sequence"/>
</dbReference>
<dbReference type="RefSeq" id="WP_141635180.1">
    <property type="nucleotide sequence ID" value="NZ_VIGB01000003.1"/>
</dbReference>
<sequence length="335" mass="35098">MPQGVVPLTGRAASAADLPRPIRPWLALATSAAVLLACAAEPHIPGAQDYLSSKGVVPAWAPWAGGGAGVAAALAMAAASAPQSTRRRLTTCAGWAAGVLLLWTAVGIVFDVFRAFFWATGIPAGDFSKVDWPGFLTRTVALAATIALARCTLAFQRVTGDGCDRCGLRPGHRDRPTAWLGYTACMLAIVYPSVKYYWWAGGGIGRPGVYTEGFPVMETMLLVGGVVLSLALVRPWGRTFPIWVPFLADRRVPRLLPVAAGVGLSGALVLQGMIPAFAAVNHLLGGPKLPFDSGSANSWVILLVYGGWALFGLALAGATNAYRRQTQAACQVCGR</sequence>
<feature type="transmembrane region" description="Helical" evidence="1">
    <location>
        <begin position="135"/>
        <end position="155"/>
    </location>
</feature>
<keyword evidence="3" id="KW-1185">Reference proteome</keyword>
<feature type="transmembrane region" description="Helical" evidence="1">
    <location>
        <begin position="254"/>
        <end position="278"/>
    </location>
</feature>
<name>A0A540W6G8_9ACTN</name>
<feature type="transmembrane region" description="Helical" evidence="1">
    <location>
        <begin position="176"/>
        <end position="194"/>
    </location>
</feature>
<reference evidence="2 3" key="1">
    <citation type="submission" date="2019-06" db="EMBL/GenBank/DDBJ databases">
        <title>Description of Kitasatospora acidophila sp. nov. isolated from pine grove soil, and reclassification of Streptomyces novaecaesareae to Kitasatospora novaeceasareae comb. nov.</title>
        <authorList>
            <person name="Kim M.J."/>
        </authorList>
    </citation>
    <scope>NUCLEOTIDE SEQUENCE [LARGE SCALE GENOMIC DNA]</scope>
    <source>
        <strain evidence="2 3">MMS16-CNU292</strain>
    </source>
</reference>
<feature type="transmembrane region" description="Helical" evidence="1">
    <location>
        <begin position="93"/>
        <end position="115"/>
    </location>
</feature>
<keyword evidence="1" id="KW-0812">Transmembrane</keyword>
<dbReference type="EMBL" id="VIGB01000003">
    <property type="protein sequence ID" value="TQF04616.1"/>
    <property type="molecule type" value="Genomic_DNA"/>
</dbReference>
<accession>A0A540W6G8</accession>
<evidence type="ECO:0000256" key="1">
    <source>
        <dbReference type="SAM" id="Phobius"/>
    </source>
</evidence>
<feature type="transmembrane region" description="Helical" evidence="1">
    <location>
        <begin position="214"/>
        <end position="233"/>
    </location>
</feature>